<gene>
    <name evidence="2" type="ORF">APLA_LOCUS12201</name>
    <name evidence="1" type="ORF">APLA_LOCUS1588</name>
</gene>
<dbReference type="EMBL" id="CADEBD010000337">
    <property type="protein sequence ID" value="CAB3247906.1"/>
    <property type="molecule type" value="Genomic_DNA"/>
</dbReference>
<evidence type="ECO:0000313" key="3">
    <source>
        <dbReference type="Proteomes" id="UP000494106"/>
    </source>
</evidence>
<evidence type="ECO:0000313" key="1">
    <source>
        <dbReference type="EMBL" id="CAB3223345.1"/>
    </source>
</evidence>
<dbReference type="Proteomes" id="UP000494106">
    <property type="component" value="Unassembled WGS sequence"/>
</dbReference>
<proteinExistence type="predicted"/>
<evidence type="ECO:0000313" key="4">
    <source>
        <dbReference type="Proteomes" id="UP000494256"/>
    </source>
</evidence>
<name>A0A8S0YU50_ARCPL</name>
<comment type="caution">
    <text evidence="1">The sequence shown here is derived from an EMBL/GenBank/DDBJ whole genome shotgun (WGS) entry which is preliminary data.</text>
</comment>
<dbReference type="Proteomes" id="UP000494256">
    <property type="component" value="Unassembled WGS sequence"/>
</dbReference>
<organism evidence="1 3">
    <name type="scientific">Arctia plantaginis</name>
    <name type="common">Wood tiger moth</name>
    <name type="synonym">Phalaena plantaginis</name>
    <dbReference type="NCBI Taxonomy" id="874455"/>
    <lineage>
        <taxon>Eukaryota</taxon>
        <taxon>Metazoa</taxon>
        <taxon>Ecdysozoa</taxon>
        <taxon>Arthropoda</taxon>
        <taxon>Hexapoda</taxon>
        <taxon>Insecta</taxon>
        <taxon>Pterygota</taxon>
        <taxon>Neoptera</taxon>
        <taxon>Endopterygota</taxon>
        <taxon>Lepidoptera</taxon>
        <taxon>Glossata</taxon>
        <taxon>Ditrysia</taxon>
        <taxon>Noctuoidea</taxon>
        <taxon>Erebidae</taxon>
        <taxon>Arctiinae</taxon>
        <taxon>Arctia</taxon>
    </lineage>
</organism>
<reference evidence="3 4" key="1">
    <citation type="submission" date="2020-04" db="EMBL/GenBank/DDBJ databases">
        <authorList>
            <person name="Wallbank WR R."/>
            <person name="Pardo Diaz C."/>
            <person name="Kozak K."/>
            <person name="Martin S."/>
            <person name="Jiggins C."/>
            <person name="Moest M."/>
            <person name="Warren A I."/>
            <person name="Byers J.R.P. K."/>
            <person name="Montejo-Kovacevich G."/>
            <person name="Yen C E."/>
        </authorList>
    </citation>
    <scope>NUCLEOTIDE SEQUENCE [LARGE SCALE GENOMIC DNA]</scope>
</reference>
<evidence type="ECO:0000313" key="2">
    <source>
        <dbReference type="EMBL" id="CAB3247906.1"/>
    </source>
</evidence>
<accession>A0A8S0YU50</accession>
<protein>
    <submittedName>
        <fullName evidence="1">Uncharacterized protein</fullName>
    </submittedName>
</protein>
<sequence length="82" mass="9172">MTSTTISVFMNPWLQRILKLVYTVRFLCARAKKASLPRESAHVCGGRLKPAFGSTCARAGSTRYDTNNTHRARRAPGQMCRV</sequence>
<dbReference type="AlphaFoldDB" id="A0A8S0YU50"/>
<dbReference type="EMBL" id="CADEBC010000135">
    <property type="protein sequence ID" value="CAB3223345.1"/>
    <property type="molecule type" value="Genomic_DNA"/>
</dbReference>
<keyword evidence="3" id="KW-1185">Reference proteome</keyword>